<evidence type="ECO:0000256" key="4">
    <source>
        <dbReference type="ARBA" id="ARBA00022692"/>
    </source>
</evidence>
<comment type="subcellular location">
    <subcellularLocation>
        <location evidence="1">Membrane</location>
        <topology evidence="1">Multi-pass membrane protein</topology>
    </subcellularLocation>
</comment>
<evidence type="ECO:0000256" key="1">
    <source>
        <dbReference type="ARBA" id="ARBA00004141"/>
    </source>
</evidence>
<evidence type="ECO:0000256" key="8">
    <source>
        <dbReference type="SAM" id="Phobius"/>
    </source>
</evidence>
<dbReference type="GO" id="GO:0016020">
    <property type="term" value="C:membrane"/>
    <property type="evidence" value="ECO:0007669"/>
    <property type="project" value="UniProtKB-SubCell"/>
</dbReference>
<dbReference type="Proteomes" id="UP000325577">
    <property type="component" value="Linkage Group LG4"/>
</dbReference>
<dbReference type="OrthoDB" id="754047at2759"/>
<dbReference type="Gene3D" id="1.20.1250.20">
    <property type="entry name" value="MFS general substrate transporter like domains"/>
    <property type="match status" value="1"/>
</dbReference>
<dbReference type="EMBL" id="CM018047">
    <property type="protein sequence ID" value="KAA8523700.1"/>
    <property type="molecule type" value="Genomic_DNA"/>
</dbReference>
<protein>
    <submittedName>
        <fullName evidence="9">Uncharacterized protein</fullName>
    </submittedName>
</protein>
<accession>A0A5J4ZZP0</accession>
<keyword evidence="5 8" id="KW-1133">Transmembrane helix</keyword>
<evidence type="ECO:0000256" key="7">
    <source>
        <dbReference type="ARBA" id="ARBA00044504"/>
    </source>
</evidence>
<dbReference type="PANTHER" id="PTHR31585">
    <property type="entry name" value="FOLATE-BIOPTERIN TRANSPORTER 1, CHLOROPLASTIC"/>
    <property type="match status" value="1"/>
</dbReference>
<feature type="transmembrane region" description="Helical" evidence="8">
    <location>
        <begin position="81"/>
        <end position="101"/>
    </location>
</feature>
<evidence type="ECO:0000256" key="5">
    <source>
        <dbReference type="ARBA" id="ARBA00022989"/>
    </source>
</evidence>
<sequence length="215" mass="23590">MASYSLFQAFRQPIILRSMAWFFLAHVTVPNLSTVMFYYQSEFLNLEASFLGTARVVGWLGLMLGTFIYNQYLKKMKLRRILMWAHVGLSFLSLLDIVLVARSNVAFGISDKIMVLCGSALSDAINQFKFMPFLVLSGLLCPPGIEGTLFALFMSINNFGSTVGSFVGAGLASILNISSGSFDNLLLGISIQVLCNFIPIALLFLIPKEATGIST</sequence>
<evidence type="ECO:0000256" key="6">
    <source>
        <dbReference type="ARBA" id="ARBA00023136"/>
    </source>
</evidence>
<feature type="transmembrane region" description="Helical" evidence="8">
    <location>
        <begin position="20"/>
        <end position="39"/>
    </location>
</feature>
<comment type="similarity">
    <text evidence="2">Belongs to the major facilitator superfamily. Folate-biopterin transporter (TC 2.A.71) family.</text>
</comment>
<evidence type="ECO:0000313" key="10">
    <source>
        <dbReference type="Proteomes" id="UP000325577"/>
    </source>
</evidence>
<feature type="transmembrane region" description="Helical" evidence="8">
    <location>
        <begin position="130"/>
        <end position="152"/>
    </location>
</feature>
<keyword evidence="4 8" id="KW-0812">Transmembrane</keyword>
<keyword evidence="6 8" id="KW-0472">Membrane</keyword>
<feature type="transmembrane region" description="Helical" evidence="8">
    <location>
        <begin position="159"/>
        <end position="179"/>
    </location>
</feature>
<dbReference type="InterPro" id="IPR036259">
    <property type="entry name" value="MFS_trans_sf"/>
</dbReference>
<evidence type="ECO:0000256" key="2">
    <source>
        <dbReference type="ARBA" id="ARBA00007015"/>
    </source>
</evidence>
<keyword evidence="3" id="KW-0813">Transport</keyword>
<keyword evidence="10" id="KW-1185">Reference proteome</keyword>
<gene>
    <name evidence="9" type="ORF">F0562_010123</name>
</gene>
<feature type="transmembrane region" description="Helical" evidence="8">
    <location>
        <begin position="51"/>
        <end position="69"/>
    </location>
</feature>
<proteinExistence type="inferred from homology"/>
<comment type="similarity">
    <text evidence="7">Belongs to the major facilitator superfamily. Phosphate:H(+) symporter (TC 2.A.1.9) family.</text>
</comment>
<name>A0A5J4ZZP0_9ASTE</name>
<organism evidence="9 10">
    <name type="scientific">Nyssa sinensis</name>
    <dbReference type="NCBI Taxonomy" id="561372"/>
    <lineage>
        <taxon>Eukaryota</taxon>
        <taxon>Viridiplantae</taxon>
        <taxon>Streptophyta</taxon>
        <taxon>Embryophyta</taxon>
        <taxon>Tracheophyta</taxon>
        <taxon>Spermatophyta</taxon>
        <taxon>Magnoliopsida</taxon>
        <taxon>eudicotyledons</taxon>
        <taxon>Gunneridae</taxon>
        <taxon>Pentapetalae</taxon>
        <taxon>asterids</taxon>
        <taxon>Cornales</taxon>
        <taxon>Nyssaceae</taxon>
        <taxon>Nyssa</taxon>
    </lineage>
</organism>
<dbReference type="Pfam" id="PF03092">
    <property type="entry name" value="BT1"/>
    <property type="match status" value="1"/>
</dbReference>
<dbReference type="InterPro" id="IPR039309">
    <property type="entry name" value="BT1"/>
</dbReference>
<dbReference type="SUPFAM" id="SSF103473">
    <property type="entry name" value="MFS general substrate transporter"/>
    <property type="match status" value="1"/>
</dbReference>
<dbReference type="PANTHER" id="PTHR31585:SF7">
    <property type="entry name" value="FOLATE-BIOPTERIN TRANSPORTER 4-RELATED"/>
    <property type="match status" value="1"/>
</dbReference>
<dbReference type="AlphaFoldDB" id="A0A5J4ZZP0"/>
<evidence type="ECO:0000256" key="3">
    <source>
        <dbReference type="ARBA" id="ARBA00022448"/>
    </source>
</evidence>
<reference evidence="9 10" key="1">
    <citation type="submission" date="2019-09" db="EMBL/GenBank/DDBJ databases">
        <title>A chromosome-level genome assembly of the Chinese tupelo Nyssa sinensis.</title>
        <authorList>
            <person name="Yang X."/>
            <person name="Kang M."/>
            <person name="Yang Y."/>
            <person name="Xiong H."/>
            <person name="Wang M."/>
            <person name="Zhang Z."/>
            <person name="Wang Z."/>
            <person name="Wu H."/>
            <person name="Ma T."/>
            <person name="Liu J."/>
            <person name="Xi Z."/>
        </authorList>
    </citation>
    <scope>NUCLEOTIDE SEQUENCE [LARGE SCALE GENOMIC DNA]</scope>
    <source>
        <strain evidence="9">J267</strain>
        <tissue evidence="9">Leaf</tissue>
    </source>
</reference>
<feature type="transmembrane region" description="Helical" evidence="8">
    <location>
        <begin position="185"/>
        <end position="206"/>
    </location>
</feature>
<evidence type="ECO:0000313" key="9">
    <source>
        <dbReference type="EMBL" id="KAA8523700.1"/>
    </source>
</evidence>